<evidence type="ECO:0000259" key="2">
    <source>
        <dbReference type="Pfam" id="PF01609"/>
    </source>
</evidence>
<dbReference type="InterPro" id="IPR012337">
    <property type="entry name" value="RNaseH-like_sf"/>
</dbReference>
<dbReference type="Gene3D" id="3.90.350.10">
    <property type="entry name" value="Transposase Inhibitor Protein From Tn5, Chain A, domain 1"/>
    <property type="match status" value="1"/>
</dbReference>
<dbReference type="Pfam" id="PF01609">
    <property type="entry name" value="DDE_Tnp_1"/>
    <property type="match status" value="1"/>
</dbReference>
<sequence length="491" mass="55809">MAVQTSFLPHFPHLLQGRAKPSLASLLARGIEHFRHLSLPDLSALIGPFFPQDFFSSAPDSKPLRESIYTPTTLFWAFLFQVLNPGMACQGVVAKVRAWLINRPLDPKRPSLRTGAFCQARCALSLPFVQAACEALRSKLTAQAPSAWLWCGREVKVLDGTSCSMPDTTRNQERWPQPPAQKPGCGFPVASMLGVFCLSTGAWLGHALGRWCRHDLGLWQQVSHLLKQGDVLLGDAGFCAWALMAELKARGVDTVLRLHQARPKDLGKGRSLGGHQCLQSWHKPKHRPGKCPWDARQWEALPEQLEVRIIKVPIERKGFRTHCVWIATTLVDAKGYGVEQIAELYHRRWSIELFFRDIKTTMKMDVLRCKTPDMIEKEILMHACAYNAIRLLILHSASAHGRELGRVSFKGALDVLREWLPRAALYADKPRKLEQWRDELLKAIASVMNPQRTGRREPRAKKRRPKTHQLLTQPRREFQEIPHRDKYRKAA</sequence>
<evidence type="ECO:0000313" key="3">
    <source>
        <dbReference type="EMBL" id="MFC5458183.1"/>
    </source>
</evidence>
<feature type="region of interest" description="Disordered" evidence="1">
    <location>
        <begin position="448"/>
        <end position="491"/>
    </location>
</feature>
<dbReference type="PANTHER" id="PTHR37529:SF1">
    <property type="entry name" value="TRANSPOSASE INSG FOR INSERTION SEQUENCE ELEMENT IS4-RELATED"/>
    <property type="match status" value="1"/>
</dbReference>
<dbReference type="EMBL" id="JBHSMQ010000022">
    <property type="protein sequence ID" value="MFC5458183.1"/>
    <property type="molecule type" value="Genomic_DNA"/>
</dbReference>
<gene>
    <name evidence="3" type="ORF">ACFQDI_25180</name>
</gene>
<comment type="caution">
    <text evidence="3">The sequence shown here is derived from an EMBL/GenBank/DDBJ whole genome shotgun (WGS) entry which is preliminary data.</text>
</comment>
<evidence type="ECO:0000256" key="1">
    <source>
        <dbReference type="SAM" id="MobiDB-lite"/>
    </source>
</evidence>
<protein>
    <submittedName>
        <fullName evidence="3">IS4 family transposase</fullName>
    </submittedName>
</protein>
<dbReference type="Proteomes" id="UP001596052">
    <property type="component" value="Unassembled WGS sequence"/>
</dbReference>
<feature type="compositionally biased region" description="Basic residues" evidence="1">
    <location>
        <begin position="458"/>
        <end position="467"/>
    </location>
</feature>
<reference evidence="4" key="1">
    <citation type="journal article" date="2019" name="Int. J. Syst. Evol. Microbiol.">
        <title>The Global Catalogue of Microorganisms (GCM) 10K type strain sequencing project: providing services to taxonomists for standard genome sequencing and annotation.</title>
        <authorList>
            <consortium name="The Broad Institute Genomics Platform"/>
            <consortium name="The Broad Institute Genome Sequencing Center for Infectious Disease"/>
            <person name="Wu L."/>
            <person name="Ma J."/>
        </authorList>
    </citation>
    <scope>NUCLEOTIDE SEQUENCE [LARGE SCALE GENOMIC DNA]</scope>
    <source>
        <strain evidence="4">CGMCC 4.1469</strain>
    </source>
</reference>
<dbReference type="RefSeq" id="WP_377172269.1">
    <property type="nucleotide sequence ID" value="NZ_JBHSMQ010000022.1"/>
</dbReference>
<dbReference type="InterPro" id="IPR002559">
    <property type="entry name" value="Transposase_11"/>
</dbReference>
<proteinExistence type="predicted"/>
<organism evidence="3 4">
    <name type="scientific">Prosthecobacter fluviatilis</name>
    <dbReference type="NCBI Taxonomy" id="445931"/>
    <lineage>
        <taxon>Bacteria</taxon>
        <taxon>Pseudomonadati</taxon>
        <taxon>Verrucomicrobiota</taxon>
        <taxon>Verrucomicrobiia</taxon>
        <taxon>Verrucomicrobiales</taxon>
        <taxon>Verrucomicrobiaceae</taxon>
        <taxon>Prosthecobacter</taxon>
    </lineage>
</organism>
<dbReference type="NCBIfam" id="NF033592">
    <property type="entry name" value="transpos_IS4_1"/>
    <property type="match status" value="1"/>
</dbReference>
<dbReference type="InterPro" id="IPR047952">
    <property type="entry name" value="Transpos_IS4"/>
</dbReference>
<dbReference type="PANTHER" id="PTHR37529">
    <property type="entry name" value="TRANSPOSASE INSG FOR INSERTION SEQUENCE ELEMENT IS4-RELATED"/>
    <property type="match status" value="1"/>
</dbReference>
<evidence type="ECO:0000313" key="4">
    <source>
        <dbReference type="Proteomes" id="UP001596052"/>
    </source>
</evidence>
<feature type="compositionally biased region" description="Basic and acidic residues" evidence="1">
    <location>
        <begin position="474"/>
        <end position="484"/>
    </location>
</feature>
<keyword evidence="4" id="KW-1185">Reference proteome</keyword>
<feature type="domain" description="Transposase IS4-like" evidence="2">
    <location>
        <begin position="152"/>
        <end position="387"/>
    </location>
</feature>
<accession>A0ABW0KZL4</accession>
<name>A0ABW0KZL4_9BACT</name>
<dbReference type="SUPFAM" id="SSF53098">
    <property type="entry name" value="Ribonuclease H-like"/>
    <property type="match status" value="1"/>
</dbReference>